<keyword evidence="3" id="KW-1185">Reference proteome</keyword>
<dbReference type="Proteomes" id="UP000597762">
    <property type="component" value="Unassembled WGS sequence"/>
</dbReference>
<reference evidence="2" key="1">
    <citation type="submission" date="2021-01" db="EMBL/GenBank/DDBJ databases">
        <authorList>
            <person name="Li R."/>
            <person name="Bekaert M."/>
        </authorList>
    </citation>
    <scope>NUCLEOTIDE SEQUENCE</scope>
    <source>
        <strain evidence="2">Farmed</strain>
    </source>
</reference>
<keyword evidence="1" id="KW-1133">Transmembrane helix</keyword>
<dbReference type="EMBL" id="CAHIKZ030004795">
    <property type="protein sequence ID" value="CAE1315603.1"/>
    <property type="molecule type" value="Genomic_DNA"/>
</dbReference>
<evidence type="ECO:0000256" key="1">
    <source>
        <dbReference type="SAM" id="Phobius"/>
    </source>
</evidence>
<evidence type="ECO:0000313" key="3">
    <source>
        <dbReference type="Proteomes" id="UP000597762"/>
    </source>
</evidence>
<keyword evidence="1" id="KW-0812">Transmembrane</keyword>
<name>A0A812E1D2_ACAPH</name>
<organism evidence="2 3">
    <name type="scientific">Acanthosepion pharaonis</name>
    <name type="common">Pharaoh cuttlefish</name>
    <name type="synonym">Sepia pharaonis</name>
    <dbReference type="NCBI Taxonomy" id="158019"/>
    <lineage>
        <taxon>Eukaryota</taxon>
        <taxon>Metazoa</taxon>
        <taxon>Spiralia</taxon>
        <taxon>Lophotrochozoa</taxon>
        <taxon>Mollusca</taxon>
        <taxon>Cephalopoda</taxon>
        <taxon>Coleoidea</taxon>
        <taxon>Decapodiformes</taxon>
        <taxon>Sepiida</taxon>
        <taxon>Sepiina</taxon>
        <taxon>Sepiidae</taxon>
        <taxon>Acanthosepion</taxon>
    </lineage>
</organism>
<evidence type="ECO:0000313" key="2">
    <source>
        <dbReference type="EMBL" id="CAE1315603.1"/>
    </source>
</evidence>
<feature type="transmembrane region" description="Helical" evidence="1">
    <location>
        <begin position="41"/>
        <end position="64"/>
    </location>
</feature>
<gene>
    <name evidence="2" type="ORF">SPHA_66500</name>
</gene>
<comment type="caution">
    <text evidence="2">The sequence shown here is derived from an EMBL/GenBank/DDBJ whole genome shotgun (WGS) entry which is preliminary data.</text>
</comment>
<sequence length="154" mass="18307">MSPFFSSTFSCFFYDELLYILPFHFSFPPFHFRLDSTTSQVFFITVSSILFILSISIYLFYTILSLTFMFFNSLIFMLNDEKNNIATDFFLFSLNILPVYPFSVFQTFSYNLIYAQFTLSFFFHLLTSIYLSLFLNFCIFFISISLHLFFLSPS</sequence>
<feature type="transmembrane region" description="Helical" evidence="1">
    <location>
        <begin position="133"/>
        <end position="151"/>
    </location>
</feature>
<protein>
    <submittedName>
        <fullName evidence="2">Uncharacterized protein</fullName>
    </submittedName>
</protein>
<proteinExistence type="predicted"/>
<dbReference type="AlphaFoldDB" id="A0A812E1D2"/>
<keyword evidence="1" id="KW-0472">Membrane</keyword>
<accession>A0A812E1D2</accession>